<evidence type="ECO:0000256" key="4">
    <source>
        <dbReference type="ARBA" id="ARBA00012448"/>
    </source>
</evidence>
<comment type="catalytic activity">
    <reaction evidence="6">
        <text>Preferential cleavage: (Ac)2-L-Lys-D-Ala-|-D-Ala. Also transpeptidation of peptidyl-alanyl moieties that are N-acyl substituents of D-alanine.</text>
        <dbReference type="EC" id="3.4.16.4"/>
    </reaction>
</comment>
<dbReference type="EMBL" id="JAXOFX010000001">
    <property type="protein sequence ID" value="MDZ5470695.1"/>
    <property type="molecule type" value="Genomic_DNA"/>
</dbReference>
<dbReference type="PANTHER" id="PTHR30627:SF26">
    <property type="entry name" value="PENICILLIN-BINDING PROTEIN 2B"/>
    <property type="match status" value="1"/>
</dbReference>
<evidence type="ECO:0000313" key="10">
    <source>
        <dbReference type="Proteomes" id="UP001290455"/>
    </source>
</evidence>
<evidence type="ECO:0000256" key="5">
    <source>
        <dbReference type="ARBA" id="ARBA00023136"/>
    </source>
</evidence>
<comment type="similarity">
    <text evidence="3">Belongs to the transpeptidase family.</text>
</comment>
<dbReference type="RefSeq" id="WP_322444986.1">
    <property type="nucleotide sequence ID" value="NZ_JAXOFX010000001.1"/>
</dbReference>
<dbReference type="SUPFAM" id="SSF56519">
    <property type="entry name" value="Penicillin binding protein dimerisation domain"/>
    <property type="match status" value="1"/>
</dbReference>
<feature type="domain" description="PASTA" evidence="8">
    <location>
        <begin position="592"/>
        <end position="652"/>
    </location>
</feature>
<keyword evidence="5" id="KW-0472">Membrane</keyword>
<comment type="caution">
    <text evidence="9">The sequence shown here is derived from an EMBL/GenBank/DDBJ whole genome shotgun (WGS) entry which is preliminary data.</text>
</comment>
<accession>A0ABU5IU72</accession>
<dbReference type="PROSITE" id="PS51178">
    <property type="entry name" value="PASTA"/>
    <property type="match status" value="2"/>
</dbReference>
<evidence type="ECO:0000256" key="3">
    <source>
        <dbReference type="ARBA" id="ARBA00007171"/>
    </source>
</evidence>
<evidence type="ECO:0000256" key="2">
    <source>
        <dbReference type="ARBA" id="ARBA00004752"/>
    </source>
</evidence>
<evidence type="ECO:0000313" key="9">
    <source>
        <dbReference type="EMBL" id="MDZ5470695.1"/>
    </source>
</evidence>
<organism evidence="9 10">
    <name type="scientific">Robertmurraya mangrovi</name>
    <dbReference type="NCBI Taxonomy" id="3098077"/>
    <lineage>
        <taxon>Bacteria</taxon>
        <taxon>Bacillati</taxon>
        <taxon>Bacillota</taxon>
        <taxon>Bacilli</taxon>
        <taxon>Bacillales</taxon>
        <taxon>Bacillaceae</taxon>
        <taxon>Robertmurraya</taxon>
    </lineage>
</organism>
<dbReference type="Pfam" id="PF00905">
    <property type="entry name" value="Transpeptidase"/>
    <property type="match status" value="1"/>
</dbReference>
<feature type="compositionally biased region" description="Acidic residues" evidence="7">
    <location>
        <begin position="723"/>
        <end position="734"/>
    </location>
</feature>
<comment type="subcellular location">
    <subcellularLocation>
        <location evidence="1">Membrane</location>
    </subcellularLocation>
</comment>
<dbReference type="InterPro" id="IPR005543">
    <property type="entry name" value="PASTA_dom"/>
</dbReference>
<dbReference type="Gene3D" id="3.40.710.10">
    <property type="entry name" value="DD-peptidase/beta-lactamase superfamily"/>
    <property type="match status" value="1"/>
</dbReference>
<sequence>MKKQPYMNVGAALLFGLFSLLFFVLMFRFVSIQVTGEVAGQPLAAQAQAKYLKKGELKAKRGTIYDRNGEVIAEDTASYTLIAILDEKMTTNKDRPRHVVDKEKTARELARYINIKESEIYRILSKEGPFQVEFGKEGKDISLQTKGEIEKLKLPGITFLRDSKRFYPNGVFSSHLVGYVDKKEGEAKQEGQLGIEKTMNDILTGKDGSINYESDLWGYILPNGKEKVIPAKDGQDVYLTIDKKIQTFLEDAMGQVAKEYKPKKIIAIVADPKTGDILAMGQRPTFHPKTREGIADSWHNEAIENSFEPGSTMKIFTLAAAVEEKVFNSNETYHSGSYRPTENSRAIHDHNTVGWGSISYLEGVQRSSNVAFAKLVKEKLGYESYRDYLTKFGFDNPTGIELPAETSGKIVYQYPLDKITTGYGQGSAITPIQQIQAAFAVANDGNMLKPHVIKKVVNPNTGEAKETQPEVVGTPISPNTAKEVREILETVITSEKGTGYGRYNIEGYDVAGKTGTANLTEKGIYLTGKNDYVFSFLGMAPVDNPRLIVYVAVQQPDVEHYAYGSEPVSKIFKPVMKNSLQYLNIQPSKQKKAKTIKMPDLSKLTVEEATKKLNDLGVNPVFLGKGSEIIKQLPEKGSPLLEGEKIVIKTNGKLKAPDMTGWSLRDVIKVASLAEVELNMTGSGYVVKQSIQAGHRLKENDYLLIHLETPLQQIESSKKKEEEVESEEENVEGA</sequence>
<feature type="domain" description="PASTA" evidence="8">
    <location>
        <begin position="655"/>
        <end position="709"/>
    </location>
</feature>
<protein>
    <recommendedName>
        <fullName evidence="4">serine-type D-Ala-D-Ala carboxypeptidase</fullName>
        <ecNumber evidence="4">3.4.16.4</ecNumber>
    </recommendedName>
</protein>
<dbReference type="EC" id="3.4.16.4" evidence="4"/>
<dbReference type="SMART" id="SM00740">
    <property type="entry name" value="PASTA"/>
    <property type="match status" value="2"/>
</dbReference>
<proteinExistence type="inferred from homology"/>
<dbReference type="Pfam" id="PF03793">
    <property type="entry name" value="PASTA"/>
    <property type="match status" value="2"/>
</dbReference>
<comment type="pathway">
    <text evidence="2">Cell wall biogenesis; peptidoglycan biosynthesis.</text>
</comment>
<dbReference type="Gene3D" id="2.20.70.70">
    <property type="match status" value="1"/>
</dbReference>
<evidence type="ECO:0000256" key="6">
    <source>
        <dbReference type="ARBA" id="ARBA00034000"/>
    </source>
</evidence>
<dbReference type="CDD" id="cd06576">
    <property type="entry name" value="PASTA_Pbp2x-like_1"/>
    <property type="match status" value="1"/>
</dbReference>
<dbReference type="PANTHER" id="PTHR30627">
    <property type="entry name" value="PEPTIDOGLYCAN D,D-TRANSPEPTIDASE"/>
    <property type="match status" value="1"/>
</dbReference>
<dbReference type="SUPFAM" id="SSF54184">
    <property type="entry name" value="Penicillin-binding protein 2x (pbp-2x), c-terminal domain"/>
    <property type="match status" value="2"/>
</dbReference>
<dbReference type="InterPro" id="IPR050515">
    <property type="entry name" value="Beta-lactam/transpept"/>
</dbReference>
<dbReference type="Gene3D" id="3.30.70.2110">
    <property type="match status" value="1"/>
</dbReference>
<dbReference type="InterPro" id="IPR001460">
    <property type="entry name" value="PCN-bd_Tpept"/>
</dbReference>
<evidence type="ECO:0000256" key="7">
    <source>
        <dbReference type="SAM" id="MobiDB-lite"/>
    </source>
</evidence>
<dbReference type="InterPro" id="IPR005311">
    <property type="entry name" value="PBP_dimer"/>
</dbReference>
<dbReference type="InterPro" id="IPR012338">
    <property type="entry name" value="Beta-lactam/transpept-like"/>
</dbReference>
<dbReference type="InterPro" id="IPR036138">
    <property type="entry name" value="PBP_dimer_sf"/>
</dbReference>
<dbReference type="Gene3D" id="3.90.1310.10">
    <property type="entry name" value="Penicillin-binding protein 2a (Domain 2)"/>
    <property type="match status" value="1"/>
</dbReference>
<dbReference type="CDD" id="cd06575">
    <property type="entry name" value="PASTA_Pbp2x-like_2"/>
    <property type="match status" value="1"/>
</dbReference>
<dbReference type="Pfam" id="PF03717">
    <property type="entry name" value="PBP_dimer"/>
    <property type="match status" value="1"/>
</dbReference>
<evidence type="ECO:0000259" key="8">
    <source>
        <dbReference type="PROSITE" id="PS51178"/>
    </source>
</evidence>
<evidence type="ECO:0000256" key="1">
    <source>
        <dbReference type="ARBA" id="ARBA00004370"/>
    </source>
</evidence>
<reference evidence="9 10" key="1">
    <citation type="submission" date="2023-11" db="EMBL/GenBank/DDBJ databases">
        <title>Bacillus jintuensis, isolated from a mudflat on the Beibu Gulf coast.</title>
        <authorList>
            <person name="Li M."/>
        </authorList>
    </citation>
    <scope>NUCLEOTIDE SEQUENCE [LARGE SCALE GENOMIC DNA]</scope>
    <source>
        <strain evidence="9 10">31A1R</strain>
    </source>
</reference>
<feature type="region of interest" description="Disordered" evidence="7">
    <location>
        <begin position="714"/>
        <end position="734"/>
    </location>
</feature>
<keyword evidence="10" id="KW-1185">Reference proteome</keyword>
<dbReference type="SUPFAM" id="SSF56601">
    <property type="entry name" value="beta-lactamase/transpeptidase-like"/>
    <property type="match status" value="1"/>
</dbReference>
<gene>
    <name evidence="9" type="ORF">SM124_02915</name>
</gene>
<name>A0ABU5IU72_9BACI</name>
<dbReference type="Proteomes" id="UP001290455">
    <property type="component" value="Unassembled WGS sequence"/>
</dbReference>